<evidence type="ECO:0000313" key="3">
    <source>
        <dbReference type="EMBL" id="BCY24657.1"/>
    </source>
</evidence>
<sequence length="453" mass="49443">MPPSWHLGLTVSAVDGIISDSVTVMAESTSSVQVPDPYRLELVTSDGSRSEAVDNVLRAVALGFHLARPSDAELEHYATCVEGAQLWTIRQPDPDPEFPGLPVATMDAYPSTINTGHDHLEPAMFITDVTVRASHRRRGLLRTLMTNVLTRSKEEGLAFAALTATEGSIYGRFGYGISTRAQNVEIVADGRFKLNHTPSGTVSMADPLAIDDLRLKVFSEFHRAHRGSHNRQPWHVNFASGRWDSQKGGPNCRVRSIVHHNDEGEPDGVVSYEIDKDFGSQITILDMVATTPNAEVALWEFLASVDLVETIKAPKVNPATPLPWAVEDPRVVKFTRHTDLGWLRILDVEKAMAVRGWDHQGSVTFHVVDPMSYAEGTWRVDVEAPGAPATVTKVNDSTDAAALDVAALGSLYFGMGRGFSLAAAHRITGTDEQIAAVDRMFSTVDVAHNISEF</sequence>
<dbReference type="NCBIfam" id="NF002369">
    <property type="entry name" value="PRK01346.1-6"/>
    <property type="match status" value="1"/>
</dbReference>
<feature type="domain" description="Enhanced intracellular survival protein" evidence="1">
    <location>
        <begin position="348"/>
        <end position="443"/>
    </location>
</feature>
<gene>
    <name evidence="3" type="ORF">KB1_06470</name>
</gene>
<dbReference type="Gene3D" id="3.40.630.30">
    <property type="match status" value="2"/>
</dbReference>
<dbReference type="Gene3D" id="3.30.1050.10">
    <property type="entry name" value="SCP2 sterol-binding domain"/>
    <property type="match status" value="1"/>
</dbReference>
<dbReference type="InterPro" id="IPR041380">
    <property type="entry name" value="Acetyltransf_17"/>
</dbReference>
<accession>A0AAD1KMY8</accession>
<organism evidence="3 4">
    <name type="scientific">Cutibacterium modestum</name>
    <dbReference type="NCBI Taxonomy" id="2559073"/>
    <lineage>
        <taxon>Bacteria</taxon>
        <taxon>Bacillati</taxon>
        <taxon>Actinomycetota</taxon>
        <taxon>Actinomycetes</taxon>
        <taxon>Propionibacteriales</taxon>
        <taxon>Propionibacteriaceae</taxon>
        <taxon>Cutibacterium</taxon>
    </lineage>
</organism>
<feature type="domain" description="Eis-like acetyltransferase" evidence="2">
    <location>
        <begin position="230"/>
        <end position="344"/>
    </location>
</feature>
<dbReference type="EMBL" id="AP024747">
    <property type="protein sequence ID" value="BCY24657.1"/>
    <property type="molecule type" value="Genomic_DNA"/>
</dbReference>
<dbReference type="Pfam" id="PF17668">
    <property type="entry name" value="Acetyltransf_17"/>
    <property type="match status" value="1"/>
</dbReference>
<dbReference type="Pfam" id="PF13527">
    <property type="entry name" value="Acetyltransf_9"/>
    <property type="match status" value="1"/>
</dbReference>
<protein>
    <recommendedName>
        <fullName evidence="5">GNAT family N-acetyltransferase</fullName>
    </recommendedName>
</protein>
<dbReference type="SUPFAM" id="SSF55718">
    <property type="entry name" value="SCP-like"/>
    <property type="match status" value="1"/>
</dbReference>
<dbReference type="SUPFAM" id="SSF55729">
    <property type="entry name" value="Acyl-CoA N-acyltransferases (Nat)"/>
    <property type="match status" value="1"/>
</dbReference>
<dbReference type="Proteomes" id="UP000825072">
    <property type="component" value="Chromosome 1"/>
</dbReference>
<dbReference type="GO" id="GO:0034069">
    <property type="term" value="F:aminoglycoside N-acetyltransferase activity"/>
    <property type="evidence" value="ECO:0007669"/>
    <property type="project" value="TreeGrafter"/>
</dbReference>
<dbReference type="AlphaFoldDB" id="A0AAD1KMY8"/>
<dbReference type="InterPro" id="IPR025559">
    <property type="entry name" value="Eis_dom"/>
</dbReference>
<dbReference type="PANTHER" id="PTHR37817:SF1">
    <property type="entry name" value="N-ACETYLTRANSFERASE EIS"/>
    <property type="match status" value="1"/>
</dbReference>
<evidence type="ECO:0000259" key="2">
    <source>
        <dbReference type="Pfam" id="PF17668"/>
    </source>
</evidence>
<dbReference type="PANTHER" id="PTHR37817">
    <property type="entry name" value="N-ACETYLTRANSFERASE EIS"/>
    <property type="match status" value="1"/>
</dbReference>
<name>A0AAD1KMY8_9ACTN</name>
<proteinExistence type="predicted"/>
<evidence type="ECO:0000313" key="4">
    <source>
        <dbReference type="Proteomes" id="UP000825072"/>
    </source>
</evidence>
<evidence type="ECO:0000259" key="1">
    <source>
        <dbReference type="Pfam" id="PF13530"/>
    </source>
</evidence>
<dbReference type="InterPro" id="IPR051554">
    <property type="entry name" value="Acetyltransferase_Eis"/>
</dbReference>
<evidence type="ECO:0008006" key="5">
    <source>
        <dbReference type="Google" id="ProtNLM"/>
    </source>
</evidence>
<reference evidence="3" key="1">
    <citation type="submission" date="2021-06" db="EMBL/GenBank/DDBJ databases">
        <title>Genome sequence of Cutibacterium modestum strain KB17-24694.</title>
        <authorList>
            <person name="Dekio I."/>
            <person name="Asahina A."/>
            <person name="Nishida M."/>
        </authorList>
    </citation>
    <scope>NUCLEOTIDE SEQUENCE</scope>
    <source>
        <strain evidence="3">KB17-24694</strain>
    </source>
</reference>
<dbReference type="InterPro" id="IPR016181">
    <property type="entry name" value="Acyl_CoA_acyltransferase"/>
</dbReference>
<dbReference type="GO" id="GO:0030649">
    <property type="term" value="P:aminoglycoside antibiotic catabolic process"/>
    <property type="evidence" value="ECO:0007669"/>
    <property type="project" value="TreeGrafter"/>
</dbReference>
<dbReference type="InterPro" id="IPR036527">
    <property type="entry name" value="SCP2_sterol-bd_dom_sf"/>
</dbReference>
<dbReference type="Pfam" id="PF13530">
    <property type="entry name" value="SCP2_2"/>
    <property type="match status" value="1"/>
</dbReference>